<reference evidence="1" key="1">
    <citation type="submission" date="2013-08" db="EMBL/GenBank/DDBJ databases">
        <authorList>
            <person name="Mendez C."/>
            <person name="Richter M."/>
            <person name="Ferrer M."/>
            <person name="Sanchez J."/>
        </authorList>
    </citation>
    <scope>NUCLEOTIDE SEQUENCE</scope>
</reference>
<sequence>HVAYRMFERWRQENFFKYLREEYFIDGLVDYAVEPDDPERSVPHPARKAVDQELRKARAGVKKVQQAYGAIVLEHVQGGTATLRALNAEEKKIEQELKQANDRIQSCALSRSLSQHVFPCRRSGPMRSP</sequence>
<protein>
    <submittedName>
        <fullName evidence="1">Uncharacterized protein</fullName>
    </submittedName>
</protein>
<name>T1B2R2_9ZZZZ</name>
<comment type="caution">
    <text evidence="1">The sequence shown here is derived from an EMBL/GenBank/DDBJ whole genome shotgun (WGS) entry which is preliminary data.</text>
</comment>
<dbReference type="Pfam" id="PF21804">
    <property type="entry name" value="Transposase_29"/>
    <property type="match status" value="1"/>
</dbReference>
<dbReference type="AlphaFoldDB" id="T1B2R2"/>
<gene>
    <name evidence="1" type="ORF">B1A_07825</name>
</gene>
<reference evidence="1" key="2">
    <citation type="journal article" date="2014" name="ISME J.">
        <title>Microbial stratification in low pH oxic and suboxic macroscopic growths along an acid mine drainage.</title>
        <authorList>
            <person name="Mendez-Garcia C."/>
            <person name="Mesa V."/>
            <person name="Sprenger R.R."/>
            <person name="Richter M."/>
            <person name="Diez M.S."/>
            <person name="Solano J."/>
            <person name="Bargiela R."/>
            <person name="Golyshina O.V."/>
            <person name="Manteca A."/>
            <person name="Ramos J.L."/>
            <person name="Gallego J.R."/>
            <person name="Llorente I."/>
            <person name="Martins Dos Santos V.A."/>
            <person name="Jensen O.N."/>
            <person name="Pelaez A.I."/>
            <person name="Sanchez J."/>
            <person name="Ferrer M."/>
        </authorList>
    </citation>
    <scope>NUCLEOTIDE SEQUENCE</scope>
</reference>
<dbReference type="InterPro" id="IPR049343">
    <property type="entry name" value="Transposase_29"/>
</dbReference>
<dbReference type="EMBL" id="AUZX01005604">
    <property type="protein sequence ID" value="EQD67151.1"/>
    <property type="molecule type" value="Genomic_DNA"/>
</dbReference>
<feature type="non-terminal residue" evidence="1">
    <location>
        <position position="1"/>
    </location>
</feature>
<evidence type="ECO:0000313" key="1">
    <source>
        <dbReference type="EMBL" id="EQD67151.1"/>
    </source>
</evidence>
<proteinExistence type="predicted"/>
<organism evidence="1">
    <name type="scientific">mine drainage metagenome</name>
    <dbReference type="NCBI Taxonomy" id="410659"/>
    <lineage>
        <taxon>unclassified sequences</taxon>
        <taxon>metagenomes</taxon>
        <taxon>ecological metagenomes</taxon>
    </lineage>
</organism>
<accession>T1B2R2</accession>